<dbReference type="Gene3D" id="3.40.630.30">
    <property type="match status" value="1"/>
</dbReference>
<keyword evidence="2 7" id="KW-0673">Quorum sensing</keyword>
<dbReference type="EC" id="2.3.1.184" evidence="1 8"/>
<comment type="caution">
    <text evidence="9">The sequence shown here is derived from an EMBL/GenBank/DDBJ whole genome shotgun (WGS) entry which is preliminary data.</text>
</comment>
<evidence type="ECO:0000313" key="9">
    <source>
        <dbReference type="EMBL" id="MBB6209110.1"/>
    </source>
</evidence>
<dbReference type="PRINTS" id="PR01549">
    <property type="entry name" value="AUTOINDCRSYN"/>
</dbReference>
<proteinExistence type="inferred from homology"/>
<dbReference type="GO" id="GO:0009372">
    <property type="term" value="P:quorum sensing"/>
    <property type="evidence" value="ECO:0007669"/>
    <property type="project" value="UniProtKB-UniRule"/>
</dbReference>
<keyword evidence="4 8" id="KW-0949">S-adenosyl-L-methionine</keyword>
<dbReference type="Pfam" id="PF00765">
    <property type="entry name" value="Autoind_synth"/>
    <property type="match status" value="1"/>
</dbReference>
<keyword evidence="5 7" id="KW-0071">Autoinducer synthesis</keyword>
<comment type="similarity">
    <text evidence="7 8">Belongs to the autoinducer synthase family.</text>
</comment>
<dbReference type="PANTHER" id="PTHR39322">
    <property type="entry name" value="ACYL-HOMOSERINE-LACTONE SYNTHASE"/>
    <property type="match status" value="1"/>
</dbReference>
<dbReference type="PANTHER" id="PTHR39322:SF1">
    <property type="entry name" value="ISOVALERYL-HOMOSERINE LACTONE SYNTHASE"/>
    <property type="match status" value="1"/>
</dbReference>
<protein>
    <recommendedName>
        <fullName evidence="1 8">Acyl-homoserine-lactone synthase</fullName>
        <ecNumber evidence="1 8">2.3.1.184</ecNumber>
    </recommendedName>
    <alternativeName>
        <fullName evidence="8">Autoinducer synthesis protein</fullName>
    </alternativeName>
</protein>
<sequence length="191" mass="20951">MFRLRREVFADRHGWSVNVRGGLERDPYDLMAPVYGLCVGPEGRLEGCWRLLPSSGPTLFKDVPVFRPLVEGALPDATTVWEATRFAIRMPDPDGRDGGLGRVHTVTGLLLEAMLELGLDHGITQMVAICELPFERLLRRCGLETHRLGQPVAIGNAPAVAGYFDASEANLARVRQRCLTHPHADTATVAA</sequence>
<evidence type="ECO:0000256" key="8">
    <source>
        <dbReference type="RuleBase" id="RU361135"/>
    </source>
</evidence>
<evidence type="ECO:0000256" key="1">
    <source>
        <dbReference type="ARBA" id="ARBA00012340"/>
    </source>
</evidence>
<dbReference type="Proteomes" id="UP000544872">
    <property type="component" value="Unassembled WGS sequence"/>
</dbReference>
<evidence type="ECO:0000256" key="4">
    <source>
        <dbReference type="ARBA" id="ARBA00022691"/>
    </source>
</evidence>
<keyword evidence="9" id="KW-0012">Acyltransferase</keyword>
<dbReference type="GO" id="GO:0007165">
    <property type="term" value="P:signal transduction"/>
    <property type="evidence" value="ECO:0007669"/>
    <property type="project" value="TreeGrafter"/>
</dbReference>
<dbReference type="InterPro" id="IPR001690">
    <property type="entry name" value="Autoind_synthase"/>
</dbReference>
<reference evidence="9 10" key="1">
    <citation type="submission" date="2020-08" db="EMBL/GenBank/DDBJ databases">
        <title>Genomic Encyclopedia of Type Strains, Phase IV (KMG-IV): sequencing the most valuable type-strain genomes for metagenomic binning, comparative biology and taxonomic classification.</title>
        <authorList>
            <person name="Goeker M."/>
        </authorList>
    </citation>
    <scope>NUCLEOTIDE SEQUENCE [LARGE SCALE GENOMIC DNA]</scope>
    <source>
        <strain evidence="9 10">DSM 11590</strain>
    </source>
</reference>
<dbReference type="RefSeq" id="WP_184260980.1">
    <property type="nucleotide sequence ID" value="NZ_JACIIX010000001.1"/>
</dbReference>
<dbReference type="PROSITE" id="PS00949">
    <property type="entry name" value="AUTOINDUCER_SYNTH_1"/>
    <property type="match status" value="1"/>
</dbReference>
<dbReference type="AlphaFoldDB" id="A0A7W9ZD15"/>
<dbReference type="GO" id="GO:0061579">
    <property type="term" value="F:N-acyl homoserine lactone synthase activity"/>
    <property type="evidence" value="ECO:0007669"/>
    <property type="project" value="UniProtKB-UniRule"/>
</dbReference>
<dbReference type="PROSITE" id="PS51187">
    <property type="entry name" value="AUTOINDUCER_SYNTH_2"/>
    <property type="match status" value="1"/>
</dbReference>
<dbReference type="EMBL" id="JACIIX010000001">
    <property type="protein sequence ID" value="MBB6209110.1"/>
    <property type="molecule type" value="Genomic_DNA"/>
</dbReference>
<dbReference type="InterPro" id="IPR016181">
    <property type="entry name" value="Acyl_CoA_acyltransferase"/>
</dbReference>
<evidence type="ECO:0000256" key="6">
    <source>
        <dbReference type="ARBA" id="ARBA00048576"/>
    </source>
</evidence>
<organism evidence="9 10">
    <name type="scientific">Novispirillum itersonii</name>
    <name type="common">Aquaspirillum itersonii</name>
    <dbReference type="NCBI Taxonomy" id="189"/>
    <lineage>
        <taxon>Bacteria</taxon>
        <taxon>Pseudomonadati</taxon>
        <taxon>Pseudomonadota</taxon>
        <taxon>Alphaproteobacteria</taxon>
        <taxon>Rhodospirillales</taxon>
        <taxon>Novispirillaceae</taxon>
        <taxon>Novispirillum</taxon>
    </lineage>
</organism>
<evidence type="ECO:0000256" key="5">
    <source>
        <dbReference type="ARBA" id="ARBA00022929"/>
    </source>
</evidence>
<keyword evidence="10" id="KW-1185">Reference proteome</keyword>
<evidence type="ECO:0000256" key="2">
    <source>
        <dbReference type="ARBA" id="ARBA00022654"/>
    </source>
</evidence>
<evidence type="ECO:0000313" key="10">
    <source>
        <dbReference type="Proteomes" id="UP000544872"/>
    </source>
</evidence>
<keyword evidence="3 8" id="KW-0808">Transferase</keyword>
<name>A0A7W9ZD15_NOVIT</name>
<evidence type="ECO:0000256" key="7">
    <source>
        <dbReference type="PROSITE-ProRule" id="PRU00533"/>
    </source>
</evidence>
<dbReference type="SUPFAM" id="SSF55729">
    <property type="entry name" value="Acyl-CoA N-acyltransferases (Nat)"/>
    <property type="match status" value="1"/>
</dbReference>
<gene>
    <name evidence="9" type="ORF">FHS48_000491</name>
</gene>
<evidence type="ECO:0000256" key="3">
    <source>
        <dbReference type="ARBA" id="ARBA00022679"/>
    </source>
</evidence>
<comment type="catalytic activity">
    <reaction evidence="6 8">
        <text>a fatty acyl-[ACP] + S-adenosyl-L-methionine = an N-acyl-L-homoserine lactone + S-methyl-5'-thioadenosine + holo-[ACP] + H(+)</text>
        <dbReference type="Rhea" id="RHEA:10096"/>
        <dbReference type="Rhea" id="RHEA-COMP:9685"/>
        <dbReference type="Rhea" id="RHEA-COMP:14125"/>
        <dbReference type="ChEBI" id="CHEBI:15378"/>
        <dbReference type="ChEBI" id="CHEBI:17509"/>
        <dbReference type="ChEBI" id="CHEBI:55474"/>
        <dbReference type="ChEBI" id="CHEBI:59789"/>
        <dbReference type="ChEBI" id="CHEBI:64479"/>
        <dbReference type="ChEBI" id="CHEBI:138651"/>
        <dbReference type="EC" id="2.3.1.184"/>
    </reaction>
</comment>
<dbReference type="InterPro" id="IPR018311">
    <property type="entry name" value="Autoind_synth_CS"/>
</dbReference>
<accession>A0A7W9ZD15</accession>